<evidence type="ECO:0000256" key="3">
    <source>
        <dbReference type="ARBA" id="ARBA00022576"/>
    </source>
</evidence>
<feature type="domain" description="Aminotransferase class I/classII large" evidence="7">
    <location>
        <begin position="29"/>
        <end position="376"/>
    </location>
</feature>
<dbReference type="PANTHER" id="PTHR46383:SF3">
    <property type="entry name" value="ASPARTATE AMINOTRANSFERASE-RELATED"/>
    <property type="match status" value="1"/>
</dbReference>
<evidence type="ECO:0000259" key="7">
    <source>
        <dbReference type="Pfam" id="PF00155"/>
    </source>
</evidence>
<name>A0A940SSF8_9ENTE</name>
<comment type="caution">
    <text evidence="8">The sequence shown here is derived from an EMBL/GenBank/DDBJ whole genome shotgun (WGS) entry which is preliminary data.</text>
</comment>
<accession>A0A940SSF8</accession>
<evidence type="ECO:0000256" key="6">
    <source>
        <dbReference type="RuleBase" id="RU000481"/>
    </source>
</evidence>
<dbReference type="Pfam" id="PF00155">
    <property type="entry name" value="Aminotran_1_2"/>
    <property type="match status" value="1"/>
</dbReference>
<dbReference type="EC" id="2.6.1.-" evidence="6"/>
<evidence type="ECO:0000256" key="1">
    <source>
        <dbReference type="ARBA" id="ARBA00001933"/>
    </source>
</evidence>
<sequence>MFIEVAKKFQEPEQNLLMEIATLAKATPNLIDLSLGDPDITTDEAIINASLADAKAGHTHYTASDGSQEFLEAVVNFYQNHYGLDFHIDQVRGTVGALHGMYLTMQALLNPGDEVIIHEPYFSPYKDQIVLAGGRPIIVPTYEKDGFQLDLALLEKAITPKTKAIIINTPNNPTGAVFSDDILTGIAELAIKHDLVILADEVYEAFCYEQPYKPMAAFAPDHTITFSSFSKTFAMTGWRIGYMIAPVHVNQVLKQINESVTYSAPTLSQQAGIYALNHYQTFAEKNKQLFSERLSYIEERISSIPFLSLTPVKGSIYAFVNIEKSGLTSVPFTEKLIKDTQVLVIPGEAFGDSGKHYVRIAATQDLKQLKEAFDRISQLSF</sequence>
<dbReference type="GO" id="GO:0006520">
    <property type="term" value="P:amino acid metabolic process"/>
    <property type="evidence" value="ECO:0007669"/>
    <property type="project" value="InterPro"/>
</dbReference>
<evidence type="ECO:0000256" key="5">
    <source>
        <dbReference type="ARBA" id="ARBA00022898"/>
    </source>
</evidence>
<reference evidence="8" key="1">
    <citation type="submission" date="2020-12" db="EMBL/GenBank/DDBJ databases">
        <title>Vagococcus allomyrinae sp. nov. and Enterococcus lavae sp. nov., isolated from the larvae of Allomyrina dichotoma.</title>
        <authorList>
            <person name="Lee S.D."/>
        </authorList>
    </citation>
    <scope>NUCLEOTIDE SEQUENCE</scope>
    <source>
        <strain evidence="8">BWB3-3</strain>
    </source>
</reference>
<organism evidence="8 9">
    <name type="scientific">Vagococcus allomyrinae</name>
    <dbReference type="NCBI Taxonomy" id="2794353"/>
    <lineage>
        <taxon>Bacteria</taxon>
        <taxon>Bacillati</taxon>
        <taxon>Bacillota</taxon>
        <taxon>Bacilli</taxon>
        <taxon>Lactobacillales</taxon>
        <taxon>Enterococcaceae</taxon>
        <taxon>Vagococcus</taxon>
    </lineage>
</organism>
<comment type="cofactor">
    <cofactor evidence="1 6">
        <name>pyridoxal 5'-phosphate</name>
        <dbReference type="ChEBI" id="CHEBI:597326"/>
    </cofactor>
</comment>
<dbReference type="PROSITE" id="PS00105">
    <property type="entry name" value="AA_TRANSFER_CLASS_1"/>
    <property type="match status" value="1"/>
</dbReference>
<keyword evidence="9" id="KW-1185">Reference proteome</keyword>
<dbReference type="EMBL" id="JAEEGA010000008">
    <property type="protein sequence ID" value="MBP1041892.1"/>
    <property type="molecule type" value="Genomic_DNA"/>
</dbReference>
<evidence type="ECO:0000256" key="4">
    <source>
        <dbReference type="ARBA" id="ARBA00022679"/>
    </source>
</evidence>
<dbReference type="InterPro" id="IPR050596">
    <property type="entry name" value="AspAT/PAT-like"/>
</dbReference>
<dbReference type="NCBIfam" id="NF004975">
    <property type="entry name" value="PRK06348.1"/>
    <property type="match status" value="1"/>
</dbReference>
<evidence type="ECO:0000256" key="2">
    <source>
        <dbReference type="ARBA" id="ARBA00007441"/>
    </source>
</evidence>
<dbReference type="FunFam" id="3.40.640.10:FF:000033">
    <property type="entry name" value="Aspartate aminotransferase"/>
    <property type="match status" value="1"/>
</dbReference>
<dbReference type="InterPro" id="IPR004838">
    <property type="entry name" value="NHTrfase_class1_PyrdxlP-BS"/>
</dbReference>
<dbReference type="InterPro" id="IPR004839">
    <property type="entry name" value="Aminotransferase_I/II_large"/>
</dbReference>
<dbReference type="InterPro" id="IPR015421">
    <property type="entry name" value="PyrdxlP-dep_Trfase_major"/>
</dbReference>
<dbReference type="PANTHER" id="PTHR46383">
    <property type="entry name" value="ASPARTATE AMINOTRANSFERASE"/>
    <property type="match status" value="1"/>
</dbReference>
<dbReference type="InterPro" id="IPR015424">
    <property type="entry name" value="PyrdxlP-dep_Trfase"/>
</dbReference>
<dbReference type="RefSeq" id="WP_209528559.1">
    <property type="nucleotide sequence ID" value="NZ_JAEEGA010000008.1"/>
</dbReference>
<keyword evidence="5" id="KW-0663">Pyridoxal phosphate</keyword>
<dbReference type="GO" id="GO:0030170">
    <property type="term" value="F:pyridoxal phosphate binding"/>
    <property type="evidence" value="ECO:0007669"/>
    <property type="project" value="InterPro"/>
</dbReference>
<dbReference type="GO" id="GO:0008483">
    <property type="term" value="F:transaminase activity"/>
    <property type="evidence" value="ECO:0007669"/>
    <property type="project" value="UniProtKB-KW"/>
</dbReference>
<proteinExistence type="inferred from homology"/>
<dbReference type="SUPFAM" id="SSF53383">
    <property type="entry name" value="PLP-dependent transferases"/>
    <property type="match status" value="1"/>
</dbReference>
<dbReference type="Gene3D" id="3.40.640.10">
    <property type="entry name" value="Type I PLP-dependent aspartate aminotransferase-like (Major domain)"/>
    <property type="match status" value="1"/>
</dbReference>
<dbReference type="Proteomes" id="UP000674938">
    <property type="component" value="Unassembled WGS sequence"/>
</dbReference>
<dbReference type="Gene3D" id="3.90.1150.10">
    <property type="entry name" value="Aspartate Aminotransferase, domain 1"/>
    <property type="match status" value="1"/>
</dbReference>
<gene>
    <name evidence="8" type="ORF">I6N95_12805</name>
</gene>
<evidence type="ECO:0000313" key="9">
    <source>
        <dbReference type="Proteomes" id="UP000674938"/>
    </source>
</evidence>
<dbReference type="CDD" id="cd00609">
    <property type="entry name" value="AAT_like"/>
    <property type="match status" value="1"/>
</dbReference>
<evidence type="ECO:0000313" key="8">
    <source>
        <dbReference type="EMBL" id="MBP1041892.1"/>
    </source>
</evidence>
<keyword evidence="4 6" id="KW-0808">Transferase</keyword>
<dbReference type="AlphaFoldDB" id="A0A940SSF8"/>
<dbReference type="InterPro" id="IPR015422">
    <property type="entry name" value="PyrdxlP-dep_Trfase_small"/>
</dbReference>
<protein>
    <recommendedName>
        <fullName evidence="6">Aminotransferase</fullName>
        <ecNumber evidence="6">2.6.1.-</ecNumber>
    </recommendedName>
</protein>
<comment type="similarity">
    <text evidence="2 6">Belongs to the class-I pyridoxal-phosphate-dependent aminotransferase family.</text>
</comment>
<keyword evidence="3 6" id="KW-0032">Aminotransferase</keyword>